<dbReference type="InterPro" id="IPR003607">
    <property type="entry name" value="HD/PDEase_dom"/>
</dbReference>
<reference evidence="2 3" key="2">
    <citation type="submission" date="2009-03" db="EMBL/GenBank/DDBJ databases">
        <title>Draft genome sequence of Roseburia inulinivorans (DSM 16841).</title>
        <authorList>
            <person name="Sudarsanam P."/>
            <person name="Ley R."/>
            <person name="Guruge J."/>
            <person name="Turnbaugh P.J."/>
            <person name="Mahowald M."/>
            <person name="Liep D."/>
            <person name="Gordon J."/>
        </authorList>
    </citation>
    <scope>NUCLEOTIDE SEQUENCE [LARGE SCALE GENOMIC DNA]</scope>
    <source>
        <strain evidence="2 3">DSM 16841</strain>
    </source>
</reference>
<sequence length="408" mass="46604">MDEKQLSIDIVGLAGAYSYALDCIEAELVNITNKHGKRVAYISVCMAKYWNVENDALQDLAICALLHDNALTQYITEEVKKNPGIDIGEGFLNEKANLHCIYGENNIAKIPFKTNVSNVILYHHEHADGKGPFKKAWQEVPLFARIIHLADVIDAIANNIKCRQEKWDKCCEFLVKQKGLLFDDECVEAFFEMISKETFVSLEDGSFESKLWEIVPRKKQMFDWNTCKNIADFFANIVDYKSPFTSRHSIGVAEKAAQFAKYIGYDVLDIEKMYLAGALHDIGKMAVGNEILEKPDKLTDEEFDKMKNHAGYTYLILSQVDGFEDIRDWAALHHEKLNGKGYPFGKTADELNEQERIMACVDIYQALTEERPYKKGMSHEKTCDILDEMAEKGFVDADISRKMRDCFH</sequence>
<dbReference type="PANTHER" id="PTHR43155:SF1">
    <property type="entry name" value="3'3'-CGAMP-SPECIFIC PHOSPHODIESTERASE 1"/>
    <property type="match status" value="1"/>
</dbReference>
<dbReference type="SMART" id="SM00471">
    <property type="entry name" value="HDc"/>
    <property type="match status" value="2"/>
</dbReference>
<dbReference type="CDD" id="cd00077">
    <property type="entry name" value="HDc"/>
    <property type="match status" value="2"/>
</dbReference>
<evidence type="ECO:0000313" key="3">
    <source>
        <dbReference type="Proteomes" id="UP000003561"/>
    </source>
</evidence>
<proteinExistence type="predicted"/>
<name>C0FTV1_9FIRM</name>
<dbReference type="SUPFAM" id="SSF109604">
    <property type="entry name" value="HD-domain/PDEase-like"/>
    <property type="match status" value="2"/>
</dbReference>
<dbReference type="Pfam" id="PF13487">
    <property type="entry name" value="HD_5"/>
    <property type="match status" value="2"/>
</dbReference>
<dbReference type="RefSeq" id="WP_007886123.1">
    <property type="nucleotide sequence ID" value="NZ_ACFY01000088.1"/>
</dbReference>
<dbReference type="EMBL" id="ACFY01000088">
    <property type="protein sequence ID" value="EEG93983.1"/>
    <property type="molecule type" value="Genomic_DNA"/>
</dbReference>
<dbReference type="Proteomes" id="UP000003561">
    <property type="component" value="Unassembled WGS sequence"/>
</dbReference>
<dbReference type="eggNOG" id="COG2206">
    <property type="taxonomic scope" value="Bacteria"/>
</dbReference>
<dbReference type="PROSITE" id="PS51832">
    <property type="entry name" value="HD_GYP"/>
    <property type="match status" value="2"/>
</dbReference>
<feature type="domain" description="HD-GYP" evidence="1">
    <location>
        <begin position="223"/>
        <end position="408"/>
    </location>
</feature>
<gene>
    <name evidence="2" type="ORF">ROSEINA2194_02172</name>
</gene>
<comment type="caution">
    <text evidence="2">The sequence shown here is derived from an EMBL/GenBank/DDBJ whole genome shotgun (WGS) entry which is preliminary data.</text>
</comment>
<dbReference type="InterPro" id="IPR006675">
    <property type="entry name" value="HDIG_dom"/>
</dbReference>
<organism evidence="2 3">
    <name type="scientific">Roseburia inulinivorans DSM 16841</name>
    <dbReference type="NCBI Taxonomy" id="622312"/>
    <lineage>
        <taxon>Bacteria</taxon>
        <taxon>Bacillati</taxon>
        <taxon>Bacillota</taxon>
        <taxon>Clostridia</taxon>
        <taxon>Lachnospirales</taxon>
        <taxon>Lachnospiraceae</taxon>
        <taxon>Roseburia</taxon>
    </lineage>
</organism>
<accession>C0FTV1</accession>
<dbReference type="PANTHER" id="PTHR43155">
    <property type="entry name" value="CYCLIC DI-GMP PHOSPHODIESTERASE PA4108-RELATED"/>
    <property type="match status" value="1"/>
</dbReference>
<dbReference type="GeneID" id="75160725"/>
<dbReference type="AlphaFoldDB" id="C0FTV1"/>
<dbReference type="NCBIfam" id="TIGR00277">
    <property type="entry name" value="HDIG"/>
    <property type="match status" value="1"/>
</dbReference>
<dbReference type="Gene3D" id="1.10.3210.10">
    <property type="entry name" value="Hypothetical protein af1432"/>
    <property type="match status" value="2"/>
</dbReference>
<reference evidence="2 3" key="1">
    <citation type="submission" date="2009-02" db="EMBL/GenBank/DDBJ databases">
        <authorList>
            <person name="Fulton L."/>
            <person name="Clifton S."/>
            <person name="Fulton B."/>
            <person name="Xu J."/>
            <person name="Minx P."/>
            <person name="Pepin K.H."/>
            <person name="Johnson M."/>
            <person name="Bhonagiri V."/>
            <person name="Nash W.E."/>
            <person name="Mardis E.R."/>
            <person name="Wilson R.K."/>
        </authorList>
    </citation>
    <scope>NUCLEOTIDE SEQUENCE [LARGE SCALE GENOMIC DNA]</scope>
    <source>
        <strain evidence="2 3">DSM 16841</strain>
    </source>
</reference>
<evidence type="ECO:0000259" key="1">
    <source>
        <dbReference type="PROSITE" id="PS51832"/>
    </source>
</evidence>
<evidence type="ECO:0000313" key="2">
    <source>
        <dbReference type="EMBL" id="EEG93983.1"/>
    </source>
</evidence>
<feature type="domain" description="HD-GYP" evidence="1">
    <location>
        <begin position="10"/>
        <end position="206"/>
    </location>
</feature>
<dbReference type="InterPro" id="IPR037522">
    <property type="entry name" value="HD_GYP_dom"/>
</dbReference>
<protein>
    <submittedName>
        <fullName evidence="2">HD domain protein</fullName>
    </submittedName>
</protein>